<dbReference type="Gene3D" id="2.40.10.10">
    <property type="entry name" value="Trypsin-like serine proteases"/>
    <property type="match status" value="1"/>
</dbReference>
<feature type="chain" id="PRO_5013050429" description="Peptidase S1 domain-containing protein" evidence="3">
    <location>
        <begin position="28"/>
        <end position="262"/>
    </location>
</feature>
<comment type="caution">
    <text evidence="5">The sequence shown here is derived from an EMBL/GenBank/DDBJ whole genome shotgun (WGS) entry which is preliminary data.</text>
</comment>
<dbReference type="AlphaFoldDB" id="A0A1Y1RPB2"/>
<dbReference type="Proteomes" id="UP000192359">
    <property type="component" value="Unassembled WGS sequence"/>
</dbReference>
<dbReference type="EMBL" id="LXWF01000041">
    <property type="protein sequence ID" value="ORC16045.1"/>
    <property type="molecule type" value="Genomic_DNA"/>
</dbReference>
<dbReference type="SUPFAM" id="SSF50494">
    <property type="entry name" value="Trypsin-like serine proteases"/>
    <property type="match status" value="1"/>
</dbReference>
<dbReference type="PRINTS" id="PR00722">
    <property type="entry name" value="CHYMOTRYPSIN"/>
</dbReference>
<dbReference type="InterPro" id="IPR033116">
    <property type="entry name" value="TRYPSIN_SER"/>
</dbReference>
<dbReference type="GO" id="GO:0004252">
    <property type="term" value="F:serine-type endopeptidase activity"/>
    <property type="evidence" value="ECO:0007669"/>
    <property type="project" value="InterPro"/>
</dbReference>
<name>A0A1Y1RPB2_9MICC</name>
<dbReference type="InterPro" id="IPR050430">
    <property type="entry name" value="Peptidase_S1"/>
</dbReference>
<dbReference type="Pfam" id="PF00089">
    <property type="entry name" value="Trypsin"/>
    <property type="match status" value="1"/>
</dbReference>
<dbReference type="RefSeq" id="WP_083092569.1">
    <property type="nucleotide sequence ID" value="NZ_LXWF01000041.1"/>
</dbReference>
<evidence type="ECO:0000256" key="2">
    <source>
        <dbReference type="ARBA" id="ARBA00023157"/>
    </source>
</evidence>
<evidence type="ECO:0000259" key="4">
    <source>
        <dbReference type="PROSITE" id="PS50240"/>
    </source>
</evidence>
<dbReference type="OrthoDB" id="3611234at2"/>
<dbReference type="InterPro" id="IPR009003">
    <property type="entry name" value="Peptidase_S1_PA"/>
</dbReference>
<dbReference type="InterPro" id="IPR001254">
    <property type="entry name" value="Trypsin_dom"/>
</dbReference>
<dbReference type="GO" id="GO:0006508">
    <property type="term" value="P:proteolysis"/>
    <property type="evidence" value="ECO:0007669"/>
    <property type="project" value="InterPro"/>
</dbReference>
<organism evidence="5 6">
    <name type="scientific">Rothia nasimurium</name>
    <dbReference type="NCBI Taxonomy" id="85336"/>
    <lineage>
        <taxon>Bacteria</taxon>
        <taxon>Bacillati</taxon>
        <taxon>Actinomycetota</taxon>
        <taxon>Actinomycetes</taxon>
        <taxon>Micrococcales</taxon>
        <taxon>Micrococcaceae</taxon>
        <taxon>Rothia</taxon>
    </lineage>
</organism>
<dbReference type="PANTHER" id="PTHR24276:SF98">
    <property type="entry name" value="FI18310P1-RELATED"/>
    <property type="match status" value="1"/>
</dbReference>
<gene>
    <name evidence="5" type="ORF">A7979_05395</name>
</gene>
<evidence type="ECO:0000256" key="1">
    <source>
        <dbReference type="ARBA" id="ARBA00007664"/>
    </source>
</evidence>
<dbReference type="PROSITE" id="PS50240">
    <property type="entry name" value="TRYPSIN_DOM"/>
    <property type="match status" value="1"/>
</dbReference>
<dbReference type="InterPro" id="IPR043504">
    <property type="entry name" value="Peptidase_S1_PA_chymotrypsin"/>
</dbReference>
<reference evidence="5 6" key="1">
    <citation type="submission" date="2016-05" db="EMBL/GenBank/DDBJ databases">
        <title>Draft genome sequence of a porcine commensal Rothia nasimurium.</title>
        <authorList>
            <person name="Gaiser R.A."/>
            <person name="Van Baarlen P."/>
            <person name="Wells J.M."/>
        </authorList>
    </citation>
    <scope>NUCLEOTIDE SEQUENCE [LARGE SCALE GENOMIC DNA]</scope>
    <source>
        <strain evidence="5 6">PT-32</strain>
    </source>
</reference>
<dbReference type="PROSITE" id="PS00135">
    <property type="entry name" value="TRYPSIN_SER"/>
    <property type="match status" value="1"/>
</dbReference>
<evidence type="ECO:0000313" key="6">
    <source>
        <dbReference type="Proteomes" id="UP000192359"/>
    </source>
</evidence>
<evidence type="ECO:0000313" key="5">
    <source>
        <dbReference type="EMBL" id="ORC16045.1"/>
    </source>
</evidence>
<dbReference type="SMART" id="SM00020">
    <property type="entry name" value="Tryp_SPc"/>
    <property type="match status" value="1"/>
</dbReference>
<feature type="domain" description="Peptidase S1" evidence="4">
    <location>
        <begin position="41"/>
        <end position="245"/>
    </location>
</feature>
<dbReference type="InterPro" id="IPR001314">
    <property type="entry name" value="Peptidase_S1A"/>
</dbReference>
<comment type="similarity">
    <text evidence="1">Belongs to the peptidase S1 family.</text>
</comment>
<evidence type="ECO:0000256" key="3">
    <source>
        <dbReference type="SAM" id="SignalP"/>
    </source>
</evidence>
<dbReference type="PANTHER" id="PTHR24276">
    <property type="entry name" value="POLYSERASE-RELATED"/>
    <property type="match status" value="1"/>
</dbReference>
<proteinExistence type="inferred from homology"/>
<protein>
    <recommendedName>
        <fullName evidence="4">Peptidase S1 domain-containing protein</fullName>
    </recommendedName>
</protein>
<sequence>MISLKKVCTTFVATCALSLSFSTAALADSPAERESGNPPLIIGGSQETSPWAVQLRFSVQGSSGTSGCTGEQLNAEWVLTAKHCVEGAYDMKVYHSNDQVNPGTAVSASNLYSAPSGDIALIKLDSPVSLTSYPELDLGYSPQAGDSGVIMGYGLGAWDQPTTTLRSATVRVVGNSTDAYGGPAANLQGVSGAANRGDSGGPLLIDGRIVAVCSTGDIAPGGNINAESNYALLSQSAAWIQETTGIVSTSTDYVPSVDDIAA</sequence>
<accession>A0A1Y1RPB2</accession>
<keyword evidence="3" id="KW-0732">Signal</keyword>
<feature type="signal peptide" evidence="3">
    <location>
        <begin position="1"/>
        <end position="27"/>
    </location>
</feature>
<keyword evidence="6" id="KW-1185">Reference proteome</keyword>
<keyword evidence="2" id="KW-1015">Disulfide bond</keyword>